<feature type="non-terminal residue" evidence="2">
    <location>
        <position position="117"/>
    </location>
</feature>
<keyword evidence="1" id="KW-1133">Transmembrane helix</keyword>
<evidence type="ECO:0000256" key="1">
    <source>
        <dbReference type="SAM" id="Phobius"/>
    </source>
</evidence>
<organism evidence="2">
    <name type="scientific">marine sediment metagenome</name>
    <dbReference type="NCBI Taxonomy" id="412755"/>
    <lineage>
        <taxon>unclassified sequences</taxon>
        <taxon>metagenomes</taxon>
        <taxon>ecological metagenomes</taxon>
    </lineage>
</organism>
<gene>
    <name evidence="2" type="ORF">S01H4_31669</name>
</gene>
<reference evidence="2" key="1">
    <citation type="journal article" date="2014" name="Front. Microbiol.">
        <title>High frequency of phylogenetically diverse reductive dehalogenase-homologous genes in deep subseafloor sedimentary metagenomes.</title>
        <authorList>
            <person name="Kawai M."/>
            <person name="Futagami T."/>
            <person name="Toyoda A."/>
            <person name="Takaki Y."/>
            <person name="Nishi S."/>
            <person name="Hori S."/>
            <person name="Arai W."/>
            <person name="Tsubouchi T."/>
            <person name="Morono Y."/>
            <person name="Uchiyama I."/>
            <person name="Ito T."/>
            <person name="Fujiyama A."/>
            <person name="Inagaki F."/>
            <person name="Takami H."/>
        </authorList>
    </citation>
    <scope>NUCLEOTIDE SEQUENCE</scope>
    <source>
        <strain evidence="2">Expedition CK06-06</strain>
    </source>
</reference>
<proteinExistence type="predicted"/>
<evidence type="ECO:0000313" key="2">
    <source>
        <dbReference type="EMBL" id="GAG82142.1"/>
    </source>
</evidence>
<name>X1BLS7_9ZZZZ</name>
<comment type="caution">
    <text evidence="2">The sequence shown here is derived from an EMBL/GenBank/DDBJ whole genome shotgun (WGS) entry which is preliminary data.</text>
</comment>
<protein>
    <submittedName>
        <fullName evidence="2">Uncharacterized protein</fullName>
    </submittedName>
</protein>
<keyword evidence="1" id="KW-0472">Membrane</keyword>
<accession>X1BLS7</accession>
<feature type="transmembrane region" description="Helical" evidence="1">
    <location>
        <begin position="83"/>
        <end position="105"/>
    </location>
</feature>
<dbReference type="AlphaFoldDB" id="X1BLS7"/>
<dbReference type="Pfam" id="PF05753">
    <property type="entry name" value="TRAP_beta"/>
    <property type="match status" value="1"/>
</dbReference>
<sequence length="117" mass="13491">MKIIFFCFISTSFNKIEFDLISGSLIHTTLNILPGESITFSYKIQAKTQSLVELKPAFIEYYYLEGLKGLSNSIQVKVILPKFIRVSFVLGPTLISLSILIVFIWKTRRYKAKKYDL</sequence>
<dbReference type="EMBL" id="BART01016471">
    <property type="protein sequence ID" value="GAG82142.1"/>
    <property type="molecule type" value="Genomic_DNA"/>
</dbReference>
<keyword evidence="1" id="KW-0812">Transmembrane</keyword>